<comment type="caution">
    <text evidence="2">The sequence shown here is derived from an EMBL/GenBank/DDBJ whole genome shotgun (WGS) entry which is preliminary data.</text>
</comment>
<dbReference type="OrthoDB" id="9837000at2759"/>
<dbReference type="SUPFAM" id="SSF143503">
    <property type="entry name" value="PUG domain-like"/>
    <property type="match status" value="1"/>
</dbReference>
<organism evidence="2 3">
    <name type="scientific">Pseudolycoriella hygida</name>
    <dbReference type="NCBI Taxonomy" id="35572"/>
    <lineage>
        <taxon>Eukaryota</taxon>
        <taxon>Metazoa</taxon>
        <taxon>Ecdysozoa</taxon>
        <taxon>Arthropoda</taxon>
        <taxon>Hexapoda</taxon>
        <taxon>Insecta</taxon>
        <taxon>Pterygota</taxon>
        <taxon>Neoptera</taxon>
        <taxon>Endopterygota</taxon>
        <taxon>Diptera</taxon>
        <taxon>Nematocera</taxon>
        <taxon>Sciaroidea</taxon>
        <taxon>Sciaridae</taxon>
        <taxon>Pseudolycoriella</taxon>
    </lineage>
</organism>
<dbReference type="Proteomes" id="UP001151699">
    <property type="component" value="Chromosome B"/>
</dbReference>
<dbReference type="GO" id="GO:0005737">
    <property type="term" value="C:cytoplasm"/>
    <property type="evidence" value="ECO:0007669"/>
    <property type="project" value="TreeGrafter"/>
</dbReference>
<evidence type="ECO:0000313" key="3">
    <source>
        <dbReference type="Proteomes" id="UP001151699"/>
    </source>
</evidence>
<evidence type="ECO:0000259" key="1">
    <source>
        <dbReference type="Pfam" id="PF21388"/>
    </source>
</evidence>
<dbReference type="EMBL" id="WJQU01000002">
    <property type="protein sequence ID" value="KAJ6644543.1"/>
    <property type="molecule type" value="Genomic_DNA"/>
</dbReference>
<sequence length="549" mass="64299">MICIKIWETLYELHWDYIQTEENSTDLLLKKDKLKNCIQEFLSTTAPDRKFYLPETIDVLRRSIQKHPHFDAYAASAAFDAIAQYANNLLTKPWRAEYKLIKTYSGFYQHKIKSQLVDEDKMFIAMGYVKSENQTLKFDGQICEDQLANVSRDCMIACEECLLMHRLYYGLQDNKYKSTWADILKFRESYLGDEQQSLISIQQKKHKDKGIVAEHYINPVHVQQQQCNCTFVNAINNPQYQPCHYNYQSVVNNECPNHYHHAPPVNHLNYFQPHYEHVSYLPHSRSMEQYNDRVPISHTMFRRSLDHSTIGDTVDSHKRFVEGLYPTATLQPSFYNNHLAHGSEYATSNRPTNANFPCNRPLPRSFDQPTKYNDHSSMAIYQQSRNCDEDLIKFEDSQKTISKSERNYNHSDLAYDAPYSDQLRKADSQFNRPTQVSYANALKQNLNYDKPLEERLRELSIDGQVRPSKELREVDRSLDRQELRRSKNNQILSTYELDDQHSRDSRASDFDSADYAYDEENAKAIMGTLQMMASAMAMTESMTRSRKVL</sequence>
<dbReference type="Gene3D" id="1.20.58.2190">
    <property type="match status" value="1"/>
</dbReference>
<proteinExistence type="predicted"/>
<evidence type="ECO:0000313" key="2">
    <source>
        <dbReference type="EMBL" id="KAJ6644543.1"/>
    </source>
</evidence>
<reference evidence="2" key="1">
    <citation type="submission" date="2022-07" db="EMBL/GenBank/DDBJ databases">
        <authorList>
            <person name="Trinca V."/>
            <person name="Uliana J.V.C."/>
            <person name="Torres T.T."/>
            <person name="Ward R.J."/>
            <person name="Monesi N."/>
        </authorList>
    </citation>
    <scope>NUCLEOTIDE SEQUENCE</scope>
    <source>
        <strain evidence="2">HSMRA1968</strain>
        <tissue evidence="2">Whole embryos</tissue>
    </source>
</reference>
<protein>
    <submittedName>
        <fullName evidence="2">Protein tamozhennic</fullName>
    </submittedName>
</protein>
<dbReference type="InterPro" id="IPR048839">
    <property type="entry name" value="SPATA2_PUB-like"/>
</dbReference>
<dbReference type="PANTHER" id="PTHR15326:SF2">
    <property type="entry name" value="PROTEIN TAMOZHENNIC"/>
    <property type="match status" value="1"/>
</dbReference>
<dbReference type="PANTHER" id="PTHR15326">
    <property type="entry name" value="SPERMATOGENESIS-ASSOCIATED PROTEIN 2/TAMOZHENNIC"/>
    <property type="match status" value="1"/>
</dbReference>
<keyword evidence="3" id="KW-1185">Reference proteome</keyword>
<name>A0A9Q0N6L8_9DIPT</name>
<dbReference type="InterPro" id="IPR036339">
    <property type="entry name" value="PUB-like_dom_sf"/>
</dbReference>
<dbReference type="Pfam" id="PF21388">
    <property type="entry name" value="SPATA2_PUB-like"/>
    <property type="match status" value="1"/>
</dbReference>
<gene>
    <name evidence="2" type="primary">tamo</name>
    <name evidence="2" type="ORF">Bhyg_09512</name>
</gene>
<feature type="domain" description="Spermatogenesis-associated protein 2 PUB-like" evidence="1">
    <location>
        <begin position="33"/>
        <end position="187"/>
    </location>
</feature>
<dbReference type="AlphaFoldDB" id="A0A9Q0N6L8"/>
<accession>A0A9Q0N6L8</accession>